<evidence type="ECO:0008006" key="3">
    <source>
        <dbReference type="Google" id="ProtNLM"/>
    </source>
</evidence>
<dbReference type="PANTHER" id="PTHR43737">
    <property type="entry name" value="BLL7424 PROTEIN"/>
    <property type="match status" value="1"/>
</dbReference>
<evidence type="ECO:0000313" key="2">
    <source>
        <dbReference type="Proteomes" id="UP000214646"/>
    </source>
</evidence>
<reference evidence="2" key="1">
    <citation type="submission" date="2017-06" db="EMBL/GenBank/DDBJ databases">
        <title>Genome analysis of Fimbriiglobus ruber SP5, the first member of the order Planctomycetales with confirmed chitinolytic capability.</title>
        <authorList>
            <person name="Ravin N.V."/>
            <person name="Rakitin A.L."/>
            <person name="Ivanova A.A."/>
            <person name="Beletsky A.V."/>
            <person name="Kulichevskaya I.S."/>
            <person name="Mardanov A.V."/>
            <person name="Dedysh S.N."/>
        </authorList>
    </citation>
    <scope>NUCLEOTIDE SEQUENCE [LARGE SCALE GENOMIC DNA]</scope>
    <source>
        <strain evidence="2">SP5</strain>
    </source>
</reference>
<comment type="caution">
    <text evidence="1">The sequence shown here is derived from an EMBL/GenBank/DDBJ whole genome shotgun (WGS) entry which is preliminary data.</text>
</comment>
<dbReference type="Pfam" id="PF07394">
    <property type="entry name" value="DUF1501"/>
    <property type="match status" value="2"/>
</dbReference>
<dbReference type="SUPFAM" id="SSF53649">
    <property type="entry name" value="Alkaline phosphatase-like"/>
    <property type="match status" value="1"/>
</dbReference>
<dbReference type="Proteomes" id="UP000214646">
    <property type="component" value="Unassembled WGS sequence"/>
</dbReference>
<dbReference type="InterPro" id="IPR017850">
    <property type="entry name" value="Alkaline_phosphatase_core_sf"/>
</dbReference>
<accession>A0A225DXT2</accession>
<sequence>MAMAGPTIREIAPTADACIFLMLTGGPSQLDTWDPKPDAPSDVRGPFRPIQTKIPGVQFSELFPKMAAIADKFSLIRGMHHTAAPVHETGFQLVNTGHLFGAGPAWPAAGAVVNSLVGDSRNPWCVLPDAALSTGITIGHGQTSGFLHGSQSESARQTISRENSHGRRFEAACRDAIARVSGGARFVTVNMFPTVFDSISWDCHADGGSLATDLNDYRDTVAPSFDLAFSSLIADLDEWGQLERTLVVATGEFGRTPKLNANGGRDHWPGCWTALVAGGGTQGGRVVGASDATASAPKDRPVSPQEFVATIFHAFGFPPETTIPSPAGSPVRVVDANPVRELF</sequence>
<name>A0A225DXT2_9BACT</name>
<dbReference type="InterPro" id="IPR010869">
    <property type="entry name" value="DUF1501"/>
</dbReference>
<gene>
    <name evidence="1" type="ORF">FRUB_02316</name>
</gene>
<organism evidence="1 2">
    <name type="scientific">Fimbriiglobus ruber</name>
    <dbReference type="NCBI Taxonomy" id="1908690"/>
    <lineage>
        <taxon>Bacteria</taxon>
        <taxon>Pseudomonadati</taxon>
        <taxon>Planctomycetota</taxon>
        <taxon>Planctomycetia</taxon>
        <taxon>Gemmatales</taxon>
        <taxon>Gemmataceae</taxon>
        <taxon>Fimbriiglobus</taxon>
    </lineage>
</organism>
<dbReference type="PANTHER" id="PTHR43737:SF1">
    <property type="entry name" value="DUF1501 DOMAIN-CONTAINING PROTEIN"/>
    <property type="match status" value="1"/>
</dbReference>
<dbReference type="EMBL" id="NIDE01000003">
    <property type="protein sequence ID" value="OWK44384.1"/>
    <property type="molecule type" value="Genomic_DNA"/>
</dbReference>
<dbReference type="AlphaFoldDB" id="A0A225DXT2"/>
<evidence type="ECO:0000313" key="1">
    <source>
        <dbReference type="EMBL" id="OWK44384.1"/>
    </source>
</evidence>
<proteinExistence type="predicted"/>
<keyword evidence="2" id="KW-1185">Reference proteome</keyword>
<protein>
    <recommendedName>
        <fullName evidence="3">DUF1501 domain-containing protein</fullName>
    </recommendedName>
</protein>